<reference evidence="1 2" key="1">
    <citation type="journal article" date="2019" name="Commun. Biol.">
        <title>The bagworm genome reveals a unique fibroin gene that provides high tensile strength.</title>
        <authorList>
            <person name="Kono N."/>
            <person name="Nakamura H."/>
            <person name="Ohtoshi R."/>
            <person name="Tomita M."/>
            <person name="Numata K."/>
            <person name="Arakawa K."/>
        </authorList>
    </citation>
    <scope>NUCLEOTIDE SEQUENCE [LARGE SCALE GENOMIC DNA]</scope>
</reference>
<evidence type="ECO:0000313" key="1">
    <source>
        <dbReference type="EMBL" id="GBP79538.1"/>
    </source>
</evidence>
<dbReference type="AlphaFoldDB" id="A0A4C1YTR2"/>
<comment type="caution">
    <text evidence="1">The sequence shown here is derived from an EMBL/GenBank/DDBJ whole genome shotgun (WGS) entry which is preliminary data.</text>
</comment>
<keyword evidence="2" id="KW-1185">Reference proteome</keyword>
<gene>
    <name evidence="1" type="ORF">EVAR_89904_1</name>
</gene>
<dbReference type="Proteomes" id="UP000299102">
    <property type="component" value="Unassembled WGS sequence"/>
</dbReference>
<name>A0A4C1YTR2_EUMVA</name>
<accession>A0A4C1YTR2</accession>
<proteinExistence type="predicted"/>
<sequence>MGCLERSKYNIKQIRNFVLVLFAVEEFHYPPPACVDRSALWYHVVTLSPTYSWEELRCRKKYSIKAILWPGTCGGGRRLAGRGARGAAP</sequence>
<evidence type="ECO:0000313" key="2">
    <source>
        <dbReference type="Proteomes" id="UP000299102"/>
    </source>
</evidence>
<organism evidence="1 2">
    <name type="scientific">Eumeta variegata</name>
    <name type="common">Bagworm moth</name>
    <name type="synonym">Eumeta japonica</name>
    <dbReference type="NCBI Taxonomy" id="151549"/>
    <lineage>
        <taxon>Eukaryota</taxon>
        <taxon>Metazoa</taxon>
        <taxon>Ecdysozoa</taxon>
        <taxon>Arthropoda</taxon>
        <taxon>Hexapoda</taxon>
        <taxon>Insecta</taxon>
        <taxon>Pterygota</taxon>
        <taxon>Neoptera</taxon>
        <taxon>Endopterygota</taxon>
        <taxon>Lepidoptera</taxon>
        <taxon>Glossata</taxon>
        <taxon>Ditrysia</taxon>
        <taxon>Tineoidea</taxon>
        <taxon>Psychidae</taxon>
        <taxon>Oiketicinae</taxon>
        <taxon>Eumeta</taxon>
    </lineage>
</organism>
<dbReference type="EMBL" id="BGZK01001417">
    <property type="protein sequence ID" value="GBP79538.1"/>
    <property type="molecule type" value="Genomic_DNA"/>
</dbReference>
<protein>
    <submittedName>
        <fullName evidence="1">Uncharacterized protein</fullName>
    </submittedName>
</protein>